<reference evidence="5 6" key="1">
    <citation type="submission" date="2019-03" db="EMBL/GenBank/DDBJ databases">
        <title>Genomic Encyclopedia of Type Strains, Phase IV (KMG-IV): sequencing the most valuable type-strain genomes for metagenomic binning, comparative biology and taxonomic classification.</title>
        <authorList>
            <person name="Goeker M."/>
        </authorList>
    </citation>
    <scope>NUCLEOTIDE SEQUENCE [LARGE SCALE GENOMIC DNA]</scope>
    <source>
        <strain evidence="5 6">DSM 45361</strain>
    </source>
</reference>
<feature type="domain" description="23S rRNA (guanine(745)-N(1))-methyltransferase N-terminal" evidence="4">
    <location>
        <begin position="10"/>
        <end position="44"/>
    </location>
</feature>
<dbReference type="RefSeq" id="WP_133847238.1">
    <property type="nucleotide sequence ID" value="NZ_SNXZ01000001.1"/>
</dbReference>
<dbReference type="AlphaFoldDB" id="A0A4R6SK80"/>
<feature type="binding site" evidence="2">
    <location>
        <begin position="94"/>
        <end position="95"/>
    </location>
    <ligand>
        <name>S-adenosyl-L-methionine</name>
        <dbReference type="ChEBI" id="CHEBI:59789"/>
    </ligand>
</feature>
<feature type="binding site" evidence="1">
    <location>
        <position position="31"/>
    </location>
    <ligand>
        <name>Zn(2+)</name>
        <dbReference type="ChEBI" id="CHEBI:29105"/>
    </ligand>
</feature>
<organism evidence="5 6">
    <name type="scientific">Labedaea rhizosphaerae</name>
    <dbReference type="NCBI Taxonomy" id="598644"/>
    <lineage>
        <taxon>Bacteria</taxon>
        <taxon>Bacillati</taxon>
        <taxon>Actinomycetota</taxon>
        <taxon>Actinomycetes</taxon>
        <taxon>Pseudonocardiales</taxon>
        <taxon>Pseudonocardiaceae</taxon>
        <taxon>Labedaea</taxon>
    </lineage>
</organism>
<dbReference type="InterPro" id="IPR016718">
    <property type="entry name" value="rRNA_m1G-MeTrfase_A_prd"/>
</dbReference>
<dbReference type="InterPro" id="IPR041698">
    <property type="entry name" value="Methyltransf_25"/>
</dbReference>
<proteinExistence type="predicted"/>
<keyword evidence="1" id="KW-0862">Zinc</keyword>
<feature type="binding site" evidence="2">
    <location>
        <position position="70"/>
    </location>
    <ligand>
        <name>S-adenosyl-L-methionine</name>
        <dbReference type="ChEBI" id="CHEBI:59789"/>
    </ligand>
</feature>
<protein>
    <submittedName>
        <fullName evidence="5">23S rRNA m(1)G-748 methyltransferase</fullName>
    </submittedName>
</protein>
<sequence>MLDVAVPYLRCPVCAAGLADAGGPLRCANGHSFDRAKQGYVSLLTGGKHPVGDTAEMVAARADFLAAGHYTPIVESLADVAPAHGAVLDIGAGTGYYLASLVDRVPESVGIAADASKFALRRAARAHARVGAIGCDAWQGLPVRTGSISLVLNVFAPRNGREMRRVLADDGRLVVVAPTRAHLGELVRALRLIEVDADKRQRIDQQLAPHLRPDGSTSCEFTLSLSRKDVHAVVGMGPSAWHVAEAALAERIAALPEPMTVTASVEVLTYRPG</sequence>
<feature type="binding site" evidence="2">
    <location>
        <position position="182"/>
    </location>
    <ligand>
        <name>S-adenosyl-L-methionine</name>
        <dbReference type="ChEBI" id="CHEBI:59789"/>
    </ligand>
</feature>
<feature type="binding site" evidence="1">
    <location>
        <position position="27"/>
    </location>
    <ligand>
        <name>Zn(2+)</name>
        <dbReference type="ChEBI" id="CHEBI:29105"/>
    </ligand>
</feature>
<keyword evidence="6" id="KW-1185">Reference proteome</keyword>
<dbReference type="Pfam" id="PF21302">
    <property type="entry name" value="Zn_ribbon_RlmA"/>
    <property type="match status" value="1"/>
</dbReference>
<evidence type="ECO:0000313" key="5">
    <source>
        <dbReference type="EMBL" id="TDQ04317.1"/>
    </source>
</evidence>
<feature type="binding site" evidence="1">
    <location>
        <position position="14"/>
    </location>
    <ligand>
        <name>Zn(2+)</name>
        <dbReference type="ChEBI" id="CHEBI:29105"/>
    </ligand>
</feature>
<evidence type="ECO:0000256" key="2">
    <source>
        <dbReference type="PIRSR" id="PIRSR018249-2"/>
    </source>
</evidence>
<feature type="binding site" evidence="1">
    <location>
        <position position="11"/>
    </location>
    <ligand>
        <name>Zn(2+)</name>
        <dbReference type="ChEBI" id="CHEBI:29105"/>
    </ligand>
</feature>
<feature type="domain" description="Methyltransferase" evidence="3">
    <location>
        <begin position="87"/>
        <end position="171"/>
    </location>
</feature>
<keyword evidence="1" id="KW-0479">Metal-binding</keyword>
<keyword evidence="5" id="KW-0489">Methyltransferase</keyword>
<dbReference type="PIRSF" id="PIRSF018249">
    <property type="entry name" value="MyrA_prd"/>
    <property type="match status" value="1"/>
</dbReference>
<dbReference type="SUPFAM" id="SSF53335">
    <property type="entry name" value="S-adenosyl-L-methionine-dependent methyltransferases"/>
    <property type="match status" value="1"/>
</dbReference>
<accession>A0A4R6SK80</accession>
<name>A0A4R6SK80_LABRH</name>
<dbReference type="InterPro" id="IPR029063">
    <property type="entry name" value="SAM-dependent_MTases_sf"/>
</dbReference>
<dbReference type="OrthoDB" id="108476at2"/>
<dbReference type="EMBL" id="SNXZ01000001">
    <property type="protein sequence ID" value="TDQ04317.1"/>
    <property type="molecule type" value="Genomic_DNA"/>
</dbReference>
<evidence type="ECO:0000256" key="1">
    <source>
        <dbReference type="PIRSR" id="PIRSR018249-1"/>
    </source>
</evidence>
<keyword evidence="2" id="KW-0949">S-adenosyl-L-methionine</keyword>
<gene>
    <name evidence="5" type="ORF">EV186_101261</name>
</gene>
<dbReference type="Proteomes" id="UP000295444">
    <property type="component" value="Unassembled WGS sequence"/>
</dbReference>
<dbReference type="GO" id="GO:0008168">
    <property type="term" value="F:methyltransferase activity"/>
    <property type="evidence" value="ECO:0007669"/>
    <property type="project" value="UniProtKB-KW"/>
</dbReference>
<dbReference type="InterPro" id="IPR048647">
    <property type="entry name" value="RlmA_N"/>
</dbReference>
<dbReference type="Pfam" id="PF13649">
    <property type="entry name" value="Methyltransf_25"/>
    <property type="match status" value="1"/>
</dbReference>
<dbReference type="GO" id="GO:0032259">
    <property type="term" value="P:methylation"/>
    <property type="evidence" value="ECO:0007669"/>
    <property type="project" value="UniProtKB-KW"/>
</dbReference>
<evidence type="ECO:0000259" key="3">
    <source>
        <dbReference type="Pfam" id="PF13649"/>
    </source>
</evidence>
<keyword evidence="5" id="KW-0808">Transferase</keyword>
<dbReference type="GO" id="GO:0046872">
    <property type="term" value="F:metal ion binding"/>
    <property type="evidence" value="ECO:0007669"/>
    <property type="project" value="UniProtKB-KW"/>
</dbReference>
<comment type="caution">
    <text evidence="5">The sequence shown here is derived from an EMBL/GenBank/DDBJ whole genome shotgun (WGS) entry which is preliminary data.</text>
</comment>
<dbReference type="Gene3D" id="3.40.50.150">
    <property type="entry name" value="Vaccinia Virus protein VP39"/>
    <property type="match status" value="1"/>
</dbReference>
<evidence type="ECO:0000313" key="6">
    <source>
        <dbReference type="Proteomes" id="UP000295444"/>
    </source>
</evidence>
<evidence type="ECO:0000259" key="4">
    <source>
        <dbReference type="Pfam" id="PF21302"/>
    </source>
</evidence>